<organism evidence="1 2">
    <name type="scientific">Lagenidium giganteum</name>
    <dbReference type="NCBI Taxonomy" id="4803"/>
    <lineage>
        <taxon>Eukaryota</taxon>
        <taxon>Sar</taxon>
        <taxon>Stramenopiles</taxon>
        <taxon>Oomycota</taxon>
        <taxon>Peronosporomycetes</taxon>
        <taxon>Pythiales</taxon>
        <taxon>Pythiaceae</taxon>
    </lineage>
</organism>
<evidence type="ECO:0000313" key="1">
    <source>
        <dbReference type="EMBL" id="DAZ97984.1"/>
    </source>
</evidence>
<dbReference type="EMBL" id="DAKRPA010000119">
    <property type="protein sequence ID" value="DAZ97984.1"/>
    <property type="molecule type" value="Genomic_DNA"/>
</dbReference>
<keyword evidence="2" id="KW-1185">Reference proteome</keyword>
<sequence length="54" mass="5990">MSSKQVSEFFFTQASPWLVQVQDLRIRAKAGDEDGLLEPSESSLPQAPDVLRAL</sequence>
<dbReference type="AlphaFoldDB" id="A0AAV2YXG7"/>
<proteinExistence type="predicted"/>
<evidence type="ECO:0000313" key="2">
    <source>
        <dbReference type="Proteomes" id="UP001146120"/>
    </source>
</evidence>
<comment type="caution">
    <text evidence="1">The sequence shown here is derived from an EMBL/GenBank/DDBJ whole genome shotgun (WGS) entry which is preliminary data.</text>
</comment>
<protein>
    <submittedName>
        <fullName evidence="1">Uncharacterized protein</fullName>
    </submittedName>
</protein>
<accession>A0AAV2YXG7</accession>
<reference evidence="1" key="2">
    <citation type="journal article" date="2023" name="Microbiol Resour">
        <title>Decontamination and Annotation of the Draft Genome Sequence of the Oomycete Lagenidium giganteum ARSEF 373.</title>
        <authorList>
            <person name="Morgan W.R."/>
            <person name="Tartar A."/>
        </authorList>
    </citation>
    <scope>NUCLEOTIDE SEQUENCE</scope>
    <source>
        <strain evidence="1">ARSEF 373</strain>
    </source>
</reference>
<dbReference type="Proteomes" id="UP001146120">
    <property type="component" value="Unassembled WGS sequence"/>
</dbReference>
<gene>
    <name evidence="1" type="ORF">N0F65_005142</name>
</gene>
<reference evidence="1" key="1">
    <citation type="submission" date="2022-11" db="EMBL/GenBank/DDBJ databases">
        <authorList>
            <person name="Morgan W.R."/>
            <person name="Tartar A."/>
        </authorList>
    </citation>
    <scope>NUCLEOTIDE SEQUENCE</scope>
    <source>
        <strain evidence="1">ARSEF 373</strain>
    </source>
</reference>
<name>A0AAV2YXG7_9STRA</name>